<dbReference type="GO" id="GO:0032301">
    <property type="term" value="C:MutSalpha complex"/>
    <property type="evidence" value="ECO:0007669"/>
    <property type="project" value="TreeGrafter"/>
</dbReference>
<evidence type="ECO:0000256" key="5">
    <source>
        <dbReference type="ARBA" id="ARBA00022763"/>
    </source>
</evidence>
<evidence type="ECO:0000256" key="4">
    <source>
        <dbReference type="ARBA" id="ARBA00022741"/>
    </source>
</evidence>
<comment type="similarity">
    <text evidence="2 11">Belongs to the DNA mismatch repair MutS family.</text>
</comment>
<evidence type="ECO:0000256" key="8">
    <source>
        <dbReference type="ARBA" id="ARBA00023204"/>
    </source>
</evidence>
<dbReference type="SUPFAM" id="SSF48334">
    <property type="entry name" value="DNA repair protein MutS, domain III"/>
    <property type="match status" value="1"/>
</dbReference>
<dbReference type="GO" id="GO:0140664">
    <property type="term" value="F:ATP-dependent DNA damage sensor activity"/>
    <property type="evidence" value="ECO:0007669"/>
    <property type="project" value="InterPro"/>
</dbReference>
<evidence type="ECO:0000313" key="15">
    <source>
        <dbReference type="Proteomes" id="UP000812966"/>
    </source>
</evidence>
<dbReference type="FunFam" id="3.40.1170.10:FF:000003">
    <property type="entry name" value="DNA mismatch repair protein"/>
    <property type="match status" value="1"/>
</dbReference>
<dbReference type="EMBL" id="JABELV010000004">
    <property type="protein sequence ID" value="KAG7575416.1"/>
    <property type="molecule type" value="Genomic_DNA"/>
</dbReference>
<evidence type="ECO:0000256" key="2">
    <source>
        <dbReference type="ARBA" id="ARBA00006271"/>
    </source>
</evidence>
<name>A0A8K0JRP3_9TREE</name>
<evidence type="ECO:0000256" key="7">
    <source>
        <dbReference type="ARBA" id="ARBA00023125"/>
    </source>
</evidence>
<dbReference type="Pfam" id="PF00488">
    <property type="entry name" value="MutS_V"/>
    <property type="match status" value="1"/>
</dbReference>
<feature type="compositionally biased region" description="Acidic residues" evidence="12">
    <location>
        <begin position="243"/>
        <end position="253"/>
    </location>
</feature>
<evidence type="ECO:0000256" key="11">
    <source>
        <dbReference type="RuleBase" id="RU003756"/>
    </source>
</evidence>
<dbReference type="GO" id="GO:0005524">
    <property type="term" value="F:ATP binding"/>
    <property type="evidence" value="ECO:0007669"/>
    <property type="project" value="UniProtKB-KW"/>
</dbReference>
<keyword evidence="4 11" id="KW-0547">Nucleotide-binding</keyword>
<dbReference type="Gene3D" id="3.40.50.300">
    <property type="entry name" value="P-loop containing nucleotide triphosphate hydrolases"/>
    <property type="match status" value="1"/>
</dbReference>
<feature type="domain" description="DNA mismatch repair proteins mutS family" evidence="13">
    <location>
        <begin position="807"/>
        <end position="823"/>
    </location>
</feature>
<keyword evidence="6" id="KW-0067">ATP-binding</keyword>
<dbReference type="Pfam" id="PF01624">
    <property type="entry name" value="MutS_I"/>
    <property type="match status" value="1"/>
</dbReference>
<dbReference type="PANTHER" id="PTHR11361">
    <property type="entry name" value="DNA MISMATCH REPAIR PROTEIN MUTS FAMILY MEMBER"/>
    <property type="match status" value="1"/>
</dbReference>
<dbReference type="Gene3D" id="1.10.1420.10">
    <property type="match status" value="2"/>
</dbReference>
<dbReference type="GO" id="GO:0006312">
    <property type="term" value="P:mitotic recombination"/>
    <property type="evidence" value="ECO:0007669"/>
    <property type="project" value="TreeGrafter"/>
</dbReference>
<dbReference type="InterPro" id="IPR045076">
    <property type="entry name" value="MutS"/>
</dbReference>
<dbReference type="FunFam" id="3.40.50.300:FF:000925">
    <property type="entry name" value="DNA mismatch repair protein MSH2"/>
    <property type="match status" value="1"/>
</dbReference>
<dbReference type="InterPro" id="IPR032642">
    <property type="entry name" value="Msh2_ATP-bd"/>
</dbReference>
<organism evidence="14 15">
    <name type="scientific">Filobasidium floriforme</name>
    <dbReference type="NCBI Taxonomy" id="5210"/>
    <lineage>
        <taxon>Eukaryota</taxon>
        <taxon>Fungi</taxon>
        <taxon>Dikarya</taxon>
        <taxon>Basidiomycota</taxon>
        <taxon>Agaricomycotina</taxon>
        <taxon>Tremellomycetes</taxon>
        <taxon>Filobasidiales</taxon>
        <taxon>Filobasidiaceae</taxon>
        <taxon>Filobasidium</taxon>
    </lineage>
</organism>
<evidence type="ECO:0000256" key="6">
    <source>
        <dbReference type="ARBA" id="ARBA00022840"/>
    </source>
</evidence>
<feature type="region of interest" description="Disordered" evidence="12">
    <location>
        <begin position="241"/>
        <end position="266"/>
    </location>
</feature>
<dbReference type="InterPro" id="IPR007861">
    <property type="entry name" value="DNA_mismatch_repair_MutS_clamp"/>
</dbReference>
<evidence type="ECO:0000256" key="1">
    <source>
        <dbReference type="ARBA" id="ARBA00004123"/>
    </source>
</evidence>
<dbReference type="GO" id="GO:0006298">
    <property type="term" value="P:mismatch repair"/>
    <property type="evidence" value="ECO:0007669"/>
    <property type="project" value="InterPro"/>
</dbReference>
<dbReference type="InterPro" id="IPR007695">
    <property type="entry name" value="DNA_mismatch_repair_MutS-lik_N"/>
</dbReference>
<keyword evidence="8 11" id="KW-0234">DNA repair</keyword>
<dbReference type="Pfam" id="PF05192">
    <property type="entry name" value="MutS_III"/>
    <property type="match status" value="1"/>
</dbReference>
<comment type="function">
    <text evidence="11">Component of the post-replicative DNA mismatch repair system (MMR).</text>
</comment>
<evidence type="ECO:0000256" key="3">
    <source>
        <dbReference type="ARBA" id="ARBA00019549"/>
    </source>
</evidence>
<dbReference type="Pfam" id="PF05190">
    <property type="entry name" value="MutS_IV"/>
    <property type="match status" value="1"/>
</dbReference>
<dbReference type="Gene3D" id="3.30.420.110">
    <property type="entry name" value="MutS, connector domain"/>
    <property type="match status" value="1"/>
</dbReference>
<dbReference type="PANTHER" id="PTHR11361:SF35">
    <property type="entry name" value="DNA MISMATCH REPAIR PROTEIN MSH2"/>
    <property type="match status" value="1"/>
</dbReference>
<evidence type="ECO:0000313" key="14">
    <source>
        <dbReference type="EMBL" id="KAG7575416.1"/>
    </source>
</evidence>
<dbReference type="InterPro" id="IPR000432">
    <property type="entry name" value="DNA_mismatch_repair_MutS_C"/>
</dbReference>
<dbReference type="AlphaFoldDB" id="A0A8K0JRP3"/>
<dbReference type="InterPro" id="IPR036678">
    <property type="entry name" value="MutS_con_dom_sf"/>
</dbReference>
<dbReference type="InterPro" id="IPR036187">
    <property type="entry name" value="DNA_mismatch_repair_MutS_sf"/>
</dbReference>
<dbReference type="SMART" id="SM00534">
    <property type="entry name" value="MUTSac"/>
    <property type="match status" value="1"/>
</dbReference>
<evidence type="ECO:0000259" key="13">
    <source>
        <dbReference type="PROSITE" id="PS00486"/>
    </source>
</evidence>
<gene>
    <name evidence="14" type="ORF">FFLO_00406</name>
</gene>
<sequence length="1004" mass="111138">MYGSESSAKPVLDLGDKTNETSFCRFFDSMPSRLPGTVRLFDRGDYFSAHGPDALLIAQTVYKTTNVIRYLGSATATSASNSGSSSSTNQKKGLPSLTLSITLAKGFLREALTSKQMRVEIWEGEGGKKQGNRWELGKEASPGNIQQVEDLLFSSTDNISSPIVMALKLVLKDGGATRLIGAAFADASARRLGVAEFLDDEMFSNTESLIIQLGVKECIVVETNETKTARGQTKKRKSIAIDLDGDDQDDSMEVDPPTSTKVAKGKGKDDQDFVKLLGMIERCGVVITEVQTGMFNATTVESDVKRLLHPSVSTVAMPEFDLKAASSCLACVISYLDLPNTTSHHGQWRLRHHDLSQYMKLDASAVKALNLMPNPLEMGGNKNMSLYGLLNHCKTAQGQRLLEMWLKQPLVNLHEIQQRQSLVEAFVEDASTRKSLQSDCLRPMPDFTRITKRFNRGNASLEDVVRVYQAVCKIPQMISLLQEVQPIHTEHIDLIDRLYIQPLKQHNEALGRYASMVEETIDLDELANHNYVLVASFDPLLERIRDKLIGVMDALDAEHSKVADDMSLDMEKKLHLEKHQVYGYSLRVTKAEAGKLKGKSKYIELAVQKSGTIFTTRTLKGLSEEHNDLTTQYEKQQRSLVKEVVAIAASYTPILEVLDALIASLDVIVSFAHVSENAPIAYVKPTLTEKGGDGDLVVEQARHPCLEVQDEINFIPNDHKMLKGAGEFQIISGANMGGKSTYIRQIGVIALMAQIGCFVPADSATLPIFDSILARVGAGDSQLKGVSTFMAEMLETAAILKTATKDSLVIIDELGRGTSTYDGFGLAWAISEHIATEIRCFCLFATHFHELTTLSESLPHVRNYNVLTHVTQRGDNAQDRDVTFLYKVEEGVCDQSFGIQVAEMANFPENVIKLAKRKADELEDFGESGDIFSKISKEETDEGTLIVEEFLRTWKTRVEASQAGAEDEETMSRDLQMEKLKEVVVEYRDKFEGNAWVQAVLTNL</sequence>
<dbReference type="InterPro" id="IPR016151">
    <property type="entry name" value="DNA_mismatch_repair_MutS_N"/>
</dbReference>
<dbReference type="InterPro" id="IPR027417">
    <property type="entry name" value="P-loop_NTPase"/>
</dbReference>
<dbReference type="GO" id="GO:0030983">
    <property type="term" value="F:mismatched DNA binding"/>
    <property type="evidence" value="ECO:0007669"/>
    <property type="project" value="InterPro"/>
</dbReference>
<dbReference type="PROSITE" id="PS00486">
    <property type="entry name" value="DNA_MISMATCH_REPAIR_2"/>
    <property type="match status" value="1"/>
</dbReference>
<dbReference type="PIRSF" id="PIRSF005813">
    <property type="entry name" value="MSH2"/>
    <property type="match status" value="1"/>
</dbReference>
<evidence type="ECO:0000256" key="10">
    <source>
        <dbReference type="ARBA" id="ARBA00073545"/>
    </source>
</evidence>
<dbReference type="InterPro" id="IPR011184">
    <property type="entry name" value="DNA_mismatch_repair_Msh2"/>
</dbReference>
<proteinExistence type="inferred from homology"/>
<comment type="caution">
    <text evidence="14">The sequence shown here is derived from an EMBL/GenBank/DDBJ whole genome shotgun (WGS) entry which is preliminary data.</text>
</comment>
<dbReference type="Proteomes" id="UP000812966">
    <property type="component" value="Unassembled WGS sequence"/>
</dbReference>
<dbReference type="Gene3D" id="3.40.1170.10">
    <property type="entry name" value="DNA repair protein MutS, domain I"/>
    <property type="match status" value="1"/>
</dbReference>
<reference evidence="14" key="1">
    <citation type="submission" date="2020-04" db="EMBL/GenBank/DDBJ databases">
        <title>Analysis of mating type loci in Filobasidium floriforme.</title>
        <authorList>
            <person name="Nowrousian M."/>
        </authorList>
    </citation>
    <scope>NUCLEOTIDE SEQUENCE</scope>
    <source>
        <strain evidence="14">CBS 6242</strain>
    </source>
</reference>
<dbReference type="CDD" id="cd03285">
    <property type="entry name" value="ABC_MSH2_euk"/>
    <property type="match status" value="1"/>
</dbReference>
<dbReference type="InterPro" id="IPR007696">
    <property type="entry name" value="DNA_mismatch_repair_MutS_core"/>
</dbReference>
<dbReference type="Pfam" id="PF05188">
    <property type="entry name" value="MutS_II"/>
    <property type="match status" value="1"/>
</dbReference>
<protein>
    <recommendedName>
        <fullName evidence="10">DNA mismatch repair protein MSH2</fullName>
    </recommendedName>
    <alternativeName>
        <fullName evidence="3">DNA mismatch repair protein Msh2</fullName>
    </alternativeName>
</protein>
<dbReference type="InterPro" id="IPR007860">
    <property type="entry name" value="DNA_mmatch_repair_MutS_con_dom"/>
</dbReference>
<keyword evidence="5 11" id="KW-0227">DNA damage</keyword>
<dbReference type="SUPFAM" id="SSF52540">
    <property type="entry name" value="P-loop containing nucleoside triphosphate hydrolases"/>
    <property type="match status" value="1"/>
</dbReference>
<accession>A0A8K0JRP3</accession>
<keyword evidence="7 11" id="KW-0238">DNA-binding</keyword>
<keyword evidence="15" id="KW-1185">Reference proteome</keyword>
<evidence type="ECO:0000256" key="12">
    <source>
        <dbReference type="SAM" id="MobiDB-lite"/>
    </source>
</evidence>
<evidence type="ECO:0000256" key="9">
    <source>
        <dbReference type="ARBA" id="ARBA00023242"/>
    </source>
</evidence>
<dbReference type="SMART" id="SM00533">
    <property type="entry name" value="MUTSd"/>
    <property type="match status" value="1"/>
</dbReference>
<keyword evidence="9" id="KW-0539">Nucleus</keyword>
<dbReference type="FunFam" id="1.10.1420.10:FF:000003">
    <property type="entry name" value="DNA mismatch repair protein"/>
    <property type="match status" value="1"/>
</dbReference>
<comment type="subcellular location">
    <subcellularLocation>
        <location evidence="1">Nucleus</location>
    </subcellularLocation>
</comment>